<dbReference type="EMBL" id="JACVXA010000011">
    <property type="protein sequence ID" value="MBE3637665.1"/>
    <property type="molecule type" value="Genomic_DNA"/>
</dbReference>
<keyword evidence="3" id="KW-1185">Reference proteome</keyword>
<reference evidence="2" key="1">
    <citation type="submission" date="2020-09" db="EMBL/GenBank/DDBJ databases">
        <title>A novel bacterium of genus Mangrovicoccus, isolated from South China Sea.</title>
        <authorList>
            <person name="Huang H."/>
            <person name="Mo K."/>
            <person name="Hu Y."/>
        </authorList>
    </citation>
    <scope>NUCLEOTIDE SEQUENCE</scope>
    <source>
        <strain evidence="2">HB182678</strain>
    </source>
</reference>
<evidence type="ECO:0000313" key="3">
    <source>
        <dbReference type="Proteomes" id="UP000609121"/>
    </source>
</evidence>
<evidence type="ECO:0000313" key="2">
    <source>
        <dbReference type="EMBL" id="MBE3637665.1"/>
    </source>
</evidence>
<feature type="region of interest" description="Disordered" evidence="1">
    <location>
        <begin position="40"/>
        <end position="74"/>
    </location>
</feature>
<dbReference type="RefSeq" id="WP_193180570.1">
    <property type="nucleotide sequence ID" value="NZ_JACVXA010000011.1"/>
</dbReference>
<evidence type="ECO:0000256" key="1">
    <source>
        <dbReference type="SAM" id="MobiDB-lite"/>
    </source>
</evidence>
<dbReference type="Proteomes" id="UP000609121">
    <property type="component" value="Unassembled WGS sequence"/>
</dbReference>
<comment type="caution">
    <text evidence="2">The sequence shown here is derived from an EMBL/GenBank/DDBJ whole genome shotgun (WGS) entry which is preliminary data.</text>
</comment>
<dbReference type="Pfam" id="PF18856">
    <property type="entry name" value="baeRF_family12"/>
    <property type="match status" value="1"/>
</dbReference>
<dbReference type="AlphaFoldDB" id="A0A8J7CGY7"/>
<organism evidence="2 3">
    <name type="scientific">Mangrovicoccus algicola</name>
    <dbReference type="NCBI Taxonomy" id="2771008"/>
    <lineage>
        <taxon>Bacteria</taxon>
        <taxon>Pseudomonadati</taxon>
        <taxon>Pseudomonadota</taxon>
        <taxon>Alphaproteobacteria</taxon>
        <taxon>Rhodobacterales</taxon>
        <taxon>Paracoccaceae</taxon>
        <taxon>Mangrovicoccus</taxon>
    </lineage>
</organism>
<accession>A0A8J7CGY7</accession>
<gene>
    <name evidence="2" type="ORF">ICN82_05520</name>
</gene>
<proteinExistence type="predicted"/>
<dbReference type="InterPro" id="IPR041374">
    <property type="entry name" value="BaeRF_family12"/>
</dbReference>
<sequence>MAERNSGLKQGAWVLIADGEKALFLRNVGDEIDMNLAVISKEEQENPPSGDWKTDRAGRFNDGPSVQRSSVEETDWHQLEKERFATDLADMLYKSAHAGRFDTLVILASRPVLSTLRKELHGEVQARLVLDIPKVVTNVPLDEVERIVAREMAEAA</sequence>
<name>A0A8J7CGY7_9RHOB</name>
<protein>
    <submittedName>
        <fullName evidence="2">Host attachment protein</fullName>
    </submittedName>
</protein>